<proteinExistence type="predicted"/>
<evidence type="ECO:0000313" key="2">
    <source>
        <dbReference type="Proteomes" id="UP001501231"/>
    </source>
</evidence>
<protein>
    <submittedName>
        <fullName evidence="1">Uncharacterized protein</fullName>
    </submittedName>
</protein>
<reference evidence="2" key="1">
    <citation type="journal article" date="2019" name="Int. J. Syst. Evol. Microbiol.">
        <title>The Global Catalogue of Microorganisms (GCM) 10K type strain sequencing project: providing services to taxonomists for standard genome sequencing and annotation.</title>
        <authorList>
            <consortium name="The Broad Institute Genomics Platform"/>
            <consortium name="The Broad Institute Genome Sequencing Center for Infectious Disease"/>
            <person name="Wu L."/>
            <person name="Ma J."/>
        </authorList>
    </citation>
    <scope>NUCLEOTIDE SEQUENCE [LARGE SCALE GENOMIC DNA]</scope>
    <source>
        <strain evidence="2">JCM 3325</strain>
    </source>
</reference>
<organism evidence="1 2">
    <name type="scientific">Actinomadura vinacea</name>
    <dbReference type="NCBI Taxonomy" id="115336"/>
    <lineage>
        <taxon>Bacteria</taxon>
        <taxon>Bacillati</taxon>
        <taxon>Actinomycetota</taxon>
        <taxon>Actinomycetes</taxon>
        <taxon>Streptosporangiales</taxon>
        <taxon>Thermomonosporaceae</taxon>
        <taxon>Actinomadura</taxon>
    </lineage>
</organism>
<dbReference type="RefSeq" id="WP_344588935.1">
    <property type="nucleotide sequence ID" value="NZ_BAAARW010000011.1"/>
</dbReference>
<dbReference type="Proteomes" id="UP001501231">
    <property type="component" value="Unassembled WGS sequence"/>
</dbReference>
<gene>
    <name evidence="1" type="ORF">GCM10010191_24630</name>
</gene>
<accession>A0ABP5VWP9</accession>
<keyword evidence="2" id="KW-1185">Reference proteome</keyword>
<name>A0ABP5VWP9_9ACTN</name>
<evidence type="ECO:0000313" key="1">
    <source>
        <dbReference type="EMBL" id="GAA2413871.1"/>
    </source>
</evidence>
<comment type="caution">
    <text evidence="1">The sequence shown here is derived from an EMBL/GenBank/DDBJ whole genome shotgun (WGS) entry which is preliminary data.</text>
</comment>
<dbReference type="EMBL" id="BAAARW010000011">
    <property type="protein sequence ID" value="GAA2413871.1"/>
    <property type="molecule type" value="Genomic_DNA"/>
</dbReference>
<sequence length="189" mass="20687">MNDHEVHAECLRLLRDGLPEPMPPGFDDGRDFLPLCLDVDGDIGVVTFLRRPGDVAGVFPPFIEGWTFHRRDGEWMELGGGGGSAPEEPLTRRSAAELGGRHLQRYGTGRSVRNANRLLPWGAKWVSQARLWVAADVSHLRVGNRLLEVPPHGHTVVVWGARRGPVVEALSADGVVLDTLILDQALARA</sequence>